<dbReference type="KEGG" id="edu:LIU_12160"/>
<reference evidence="5 8" key="1">
    <citation type="submission" date="2015-06" db="EMBL/GenBank/DDBJ databases">
        <title>The Genome Sequence of Enterococcus durans 4EA1.</title>
        <authorList>
            <consortium name="The Broad Institute Genomics Platform"/>
            <consortium name="The Broad Institute Genome Sequencing Center for Infectious Disease"/>
            <person name="Earl A.M."/>
            <person name="Van Tyne D."/>
            <person name="Lebreton F."/>
            <person name="Saavedra J.T."/>
            <person name="Gilmore M.S."/>
            <person name="Manson Mcguire A."/>
            <person name="Clock S."/>
            <person name="Crupain M."/>
            <person name="Rangan U."/>
            <person name="Young S."/>
            <person name="Abouelleil A."/>
            <person name="Cao P."/>
            <person name="Chapman S.B."/>
            <person name="Griggs A."/>
            <person name="Priest M."/>
            <person name="Shea T."/>
            <person name="Wortman J."/>
            <person name="Nusbaum C."/>
            <person name="Birren B."/>
        </authorList>
    </citation>
    <scope>NUCLEOTIDE SEQUENCE [LARGE SCALE GENOMIC DNA]</scope>
    <source>
        <strain evidence="5 8">4EA1</strain>
    </source>
</reference>
<dbReference type="InterPro" id="IPR036629">
    <property type="entry name" value="YjbJ_sf"/>
</dbReference>
<dbReference type="Pfam" id="PF05532">
    <property type="entry name" value="CsbD"/>
    <property type="match status" value="1"/>
</dbReference>
<name>A0A2A7SPW4_9ENTE</name>
<dbReference type="Proteomes" id="UP000252797">
    <property type="component" value="Unassembled WGS sequence"/>
</dbReference>
<evidence type="ECO:0000313" key="7">
    <source>
        <dbReference type="Proteomes" id="UP000220669"/>
    </source>
</evidence>
<evidence type="ECO:0000313" key="4">
    <source>
        <dbReference type="EMBL" id="PEH45558.1"/>
    </source>
</evidence>
<comment type="similarity">
    <text evidence="1">Belongs to the UPF0337 (CsbD) family.</text>
</comment>
<reference evidence="6 9" key="3">
    <citation type="submission" date="2018-06" db="EMBL/GenBank/DDBJ databases">
        <authorList>
            <consortium name="Pathogen Informatics"/>
            <person name="Doyle S."/>
        </authorList>
    </citation>
    <scope>NUCLEOTIDE SEQUENCE [LARGE SCALE GENOMIC DNA]</scope>
    <source>
        <strain evidence="6 9">NCTC8129</strain>
    </source>
</reference>
<protein>
    <submittedName>
        <fullName evidence="4">CsbD family protein</fullName>
    </submittedName>
    <submittedName>
        <fullName evidence="6">CsbD-like protein</fullName>
    </submittedName>
</protein>
<evidence type="ECO:0000313" key="6">
    <source>
        <dbReference type="EMBL" id="STP28308.1"/>
    </source>
</evidence>
<gene>
    <name evidence="4" type="ORF">CRM96_11370</name>
    <name evidence="5" type="ORF">EA71_02356</name>
    <name evidence="6" type="ORF">NCTC8129_00434</name>
</gene>
<dbReference type="SUPFAM" id="SSF69047">
    <property type="entry name" value="Hypothetical protein YjbJ"/>
    <property type="match status" value="1"/>
</dbReference>
<evidence type="ECO:0000313" key="5">
    <source>
        <dbReference type="EMBL" id="RCA11591.1"/>
    </source>
</evidence>
<dbReference type="Proteomes" id="UP000254070">
    <property type="component" value="Unassembled WGS sequence"/>
</dbReference>
<dbReference type="RefSeq" id="WP_005876667.1">
    <property type="nucleotide sequence ID" value="NZ_CABGIQ010000017.1"/>
</dbReference>
<dbReference type="STRING" id="53345.LIU_12160"/>
<evidence type="ECO:0000256" key="1">
    <source>
        <dbReference type="ARBA" id="ARBA00009129"/>
    </source>
</evidence>
<sequence>MADLKGRTEDTKDKVVGEGKEAYGKATNDKSKETEGKAQSLGADIKGKARDLGDDIKEGFEDVKEKFSKKDDHRK</sequence>
<dbReference type="GeneID" id="56742177"/>
<dbReference type="InterPro" id="IPR008462">
    <property type="entry name" value="CsbD"/>
</dbReference>
<evidence type="ECO:0000256" key="2">
    <source>
        <dbReference type="SAM" id="MobiDB-lite"/>
    </source>
</evidence>
<reference evidence="4 7" key="2">
    <citation type="submission" date="2017-09" db="EMBL/GenBank/DDBJ databases">
        <title>FDA dAtabase for Regulatory Grade micrObial Sequences (FDA-ARGOS): Supporting development and validation of Infectious Disease Dx tests.</title>
        <authorList>
            <person name="Minogue T."/>
            <person name="Wolcott M."/>
            <person name="Wasieloski L."/>
            <person name="Aguilar W."/>
            <person name="Moore D."/>
            <person name="Tallon L.J."/>
            <person name="Sadzewicz L."/>
            <person name="Ott S."/>
            <person name="Zhao X."/>
            <person name="Nagaraj S."/>
            <person name="Vavikolanu K."/>
            <person name="Aluvathingal J."/>
            <person name="Nadendla S."/>
            <person name="Sichtig H."/>
        </authorList>
    </citation>
    <scope>NUCLEOTIDE SEQUENCE [LARGE SCALE GENOMIC DNA]</scope>
    <source>
        <strain evidence="4 7">FDAARGOS_396</strain>
    </source>
</reference>
<dbReference type="EMBL" id="LEPB01000004">
    <property type="protein sequence ID" value="RCA11591.1"/>
    <property type="molecule type" value="Genomic_DNA"/>
</dbReference>
<evidence type="ECO:0000313" key="9">
    <source>
        <dbReference type="Proteomes" id="UP000254070"/>
    </source>
</evidence>
<accession>A0A2A7SPW4</accession>
<feature type="compositionally biased region" description="Basic and acidic residues" evidence="2">
    <location>
        <begin position="1"/>
        <end position="36"/>
    </location>
</feature>
<dbReference type="AlphaFoldDB" id="A0A2A7SPW4"/>
<evidence type="ECO:0000313" key="8">
    <source>
        <dbReference type="Proteomes" id="UP000252797"/>
    </source>
</evidence>
<dbReference type="OrthoDB" id="2193415at2"/>
<dbReference type="EMBL" id="UGIF01000002">
    <property type="protein sequence ID" value="STP28308.1"/>
    <property type="molecule type" value="Genomic_DNA"/>
</dbReference>
<proteinExistence type="inferred from homology"/>
<feature type="domain" description="CsbD-like" evidence="3">
    <location>
        <begin position="7"/>
        <end position="58"/>
    </location>
</feature>
<evidence type="ECO:0000259" key="3">
    <source>
        <dbReference type="Pfam" id="PF05532"/>
    </source>
</evidence>
<dbReference type="EMBL" id="PDEB01000004">
    <property type="protein sequence ID" value="PEH45558.1"/>
    <property type="molecule type" value="Genomic_DNA"/>
</dbReference>
<feature type="region of interest" description="Disordered" evidence="2">
    <location>
        <begin position="1"/>
        <end position="43"/>
    </location>
</feature>
<organism evidence="5 8">
    <name type="scientific">Enterococcus durans</name>
    <dbReference type="NCBI Taxonomy" id="53345"/>
    <lineage>
        <taxon>Bacteria</taxon>
        <taxon>Bacillati</taxon>
        <taxon>Bacillota</taxon>
        <taxon>Bacilli</taxon>
        <taxon>Lactobacillales</taxon>
        <taxon>Enterococcaceae</taxon>
        <taxon>Enterococcus</taxon>
    </lineage>
</organism>
<dbReference type="Proteomes" id="UP000220669">
    <property type="component" value="Unassembled WGS sequence"/>
</dbReference>